<evidence type="ECO:0000313" key="11">
    <source>
        <dbReference type="EMBL" id="CAF1438570.1"/>
    </source>
</evidence>
<proteinExistence type="inferred from homology"/>
<organism evidence="10 12">
    <name type="scientific">Adineta ricciae</name>
    <name type="common">Rotifer</name>
    <dbReference type="NCBI Taxonomy" id="249248"/>
    <lineage>
        <taxon>Eukaryota</taxon>
        <taxon>Metazoa</taxon>
        <taxon>Spiralia</taxon>
        <taxon>Gnathifera</taxon>
        <taxon>Rotifera</taxon>
        <taxon>Eurotatoria</taxon>
        <taxon>Bdelloidea</taxon>
        <taxon>Adinetida</taxon>
        <taxon>Adinetidae</taxon>
        <taxon>Adineta</taxon>
    </lineage>
</organism>
<keyword evidence="9" id="KW-0119">Carbohydrate metabolism</keyword>
<dbReference type="GO" id="GO:0000139">
    <property type="term" value="C:Golgi membrane"/>
    <property type="evidence" value="ECO:0007669"/>
    <property type="project" value="UniProtKB-SubCell"/>
</dbReference>
<dbReference type="InterPro" id="IPR005331">
    <property type="entry name" value="Sulfotransferase"/>
</dbReference>
<dbReference type="GO" id="GO:0008146">
    <property type="term" value="F:sulfotransferase activity"/>
    <property type="evidence" value="ECO:0007669"/>
    <property type="project" value="InterPro"/>
</dbReference>
<evidence type="ECO:0000256" key="8">
    <source>
        <dbReference type="ARBA" id="ARBA00023180"/>
    </source>
</evidence>
<sequence>MIKGNKFDVSWIIVEETDSNILLPCTHKNRSQLLNNKCIDSNRLVPAKKNHTFASLVQEFPWLRGSILSLQSHSLAYCAIPKIASKSFLTLMIYVYIRDAIDHVDTNGTNIVVNKTRAEQLVNIQKLHEALRKNGIPLPEKREEISVTSLIQIFLHLLRFSSVNSTSPTVFLNPHRLNLKDILPHLNFNYTNSSSDILSPSFTRVLFVRHPFERLVSAYKERIATLEKDRIQQEPYYDALRKIICYRFSNKNRTQRSNPKPYSCQSVIPSFEHFVQYILNGIDDPSTIIRMDAHWQPYTIICQVCNIRYNFIGKYESFNDDFTLLLKRLNVSDWNKQHHLGASDNRTAEYRRMYSSLPDQLICGLVRLYKNDLLLFNYQIEDYVNRTISAC</sequence>
<accession>A0A814L9L6</accession>
<keyword evidence="8 9" id="KW-0325">Glycoprotein</keyword>
<protein>
    <recommendedName>
        <fullName evidence="9">Carbohydrate sulfotransferase</fullName>
        <ecNumber evidence="9">2.8.2.-</ecNumber>
    </recommendedName>
</protein>
<keyword evidence="4" id="KW-0812">Transmembrane</keyword>
<keyword evidence="12" id="KW-1185">Reference proteome</keyword>
<dbReference type="Proteomes" id="UP000663828">
    <property type="component" value="Unassembled WGS sequence"/>
</dbReference>
<evidence type="ECO:0000313" key="12">
    <source>
        <dbReference type="Proteomes" id="UP000663828"/>
    </source>
</evidence>
<dbReference type="GO" id="GO:0016051">
    <property type="term" value="P:carbohydrate biosynthetic process"/>
    <property type="evidence" value="ECO:0007669"/>
    <property type="project" value="InterPro"/>
</dbReference>
<evidence type="ECO:0000256" key="7">
    <source>
        <dbReference type="ARBA" id="ARBA00023136"/>
    </source>
</evidence>
<evidence type="ECO:0000313" key="10">
    <source>
        <dbReference type="EMBL" id="CAF1062849.1"/>
    </source>
</evidence>
<name>A0A814L9L6_ADIRI</name>
<comment type="caution">
    <text evidence="10">The sequence shown here is derived from an EMBL/GenBank/DDBJ whole genome shotgun (WGS) entry which is preliminary data.</text>
</comment>
<comment type="similarity">
    <text evidence="2 9">Belongs to the sulfotransferase 2 family.</text>
</comment>
<evidence type="ECO:0000256" key="3">
    <source>
        <dbReference type="ARBA" id="ARBA00022679"/>
    </source>
</evidence>
<dbReference type="PANTHER" id="PTHR12137:SF54">
    <property type="entry name" value="CARBOHYDRATE SULFOTRANSFERASE"/>
    <property type="match status" value="1"/>
</dbReference>
<dbReference type="AlphaFoldDB" id="A0A814L9L6"/>
<dbReference type="EMBL" id="CAJNOJ010000411">
    <property type="protein sequence ID" value="CAF1438570.1"/>
    <property type="molecule type" value="Genomic_DNA"/>
</dbReference>
<keyword evidence="7" id="KW-0472">Membrane</keyword>
<dbReference type="EC" id="2.8.2.-" evidence="9"/>
<evidence type="ECO:0000256" key="1">
    <source>
        <dbReference type="ARBA" id="ARBA00004323"/>
    </source>
</evidence>
<dbReference type="Pfam" id="PF03567">
    <property type="entry name" value="Sulfotransfer_2"/>
    <property type="match status" value="1"/>
</dbReference>
<evidence type="ECO:0000256" key="6">
    <source>
        <dbReference type="ARBA" id="ARBA00023034"/>
    </source>
</evidence>
<dbReference type="OrthoDB" id="2019940at2759"/>
<dbReference type="PANTHER" id="PTHR12137">
    <property type="entry name" value="CARBOHYDRATE SULFOTRANSFERASE"/>
    <property type="match status" value="1"/>
</dbReference>
<reference evidence="10" key="1">
    <citation type="submission" date="2021-02" db="EMBL/GenBank/DDBJ databases">
        <authorList>
            <person name="Nowell W R."/>
        </authorList>
    </citation>
    <scope>NUCLEOTIDE SEQUENCE</scope>
</reference>
<comment type="subcellular location">
    <subcellularLocation>
        <location evidence="1 9">Golgi apparatus membrane</location>
        <topology evidence="1 9">Single-pass type II membrane protein</topology>
    </subcellularLocation>
</comment>
<dbReference type="Proteomes" id="UP000663852">
    <property type="component" value="Unassembled WGS sequence"/>
</dbReference>
<keyword evidence="9" id="KW-0735">Signal-anchor</keyword>
<dbReference type="InterPro" id="IPR018011">
    <property type="entry name" value="Carb_sulfotrans_8-10"/>
</dbReference>
<dbReference type="EMBL" id="CAJNOR010001042">
    <property type="protein sequence ID" value="CAF1062849.1"/>
    <property type="molecule type" value="Genomic_DNA"/>
</dbReference>
<keyword evidence="5" id="KW-1133">Transmembrane helix</keyword>
<evidence type="ECO:0000256" key="2">
    <source>
        <dbReference type="ARBA" id="ARBA00006339"/>
    </source>
</evidence>
<evidence type="ECO:0000256" key="5">
    <source>
        <dbReference type="ARBA" id="ARBA00022989"/>
    </source>
</evidence>
<keyword evidence="3 9" id="KW-0808">Transferase</keyword>
<evidence type="ECO:0000256" key="9">
    <source>
        <dbReference type="RuleBase" id="RU364020"/>
    </source>
</evidence>
<keyword evidence="6 9" id="KW-0333">Golgi apparatus</keyword>
<gene>
    <name evidence="11" type="ORF">EDS130_LOCUS38700</name>
    <name evidence="10" type="ORF">XAT740_LOCUS16380</name>
</gene>
<evidence type="ECO:0000256" key="4">
    <source>
        <dbReference type="ARBA" id="ARBA00022692"/>
    </source>
</evidence>